<dbReference type="Gene3D" id="3.30.160.60">
    <property type="entry name" value="Classic Zinc Finger"/>
    <property type="match status" value="3"/>
</dbReference>
<feature type="non-terminal residue" evidence="10">
    <location>
        <position position="1"/>
    </location>
</feature>
<gene>
    <name evidence="10" type="ORF">g.41489</name>
</gene>
<feature type="domain" description="C2H2-type" evidence="9">
    <location>
        <begin position="271"/>
        <end position="295"/>
    </location>
</feature>
<comment type="subcellular location">
    <subcellularLocation>
        <location evidence="1">Nucleus</location>
    </subcellularLocation>
</comment>
<protein>
    <recommendedName>
        <fullName evidence="9">C2H2-type domain-containing protein</fullName>
    </recommendedName>
</protein>
<feature type="domain" description="C2H2-type" evidence="9">
    <location>
        <begin position="332"/>
        <end position="356"/>
    </location>
</feature>
<evidence type="ECO:0000256" key="7">
    <source>
        <dbReference type="ARBA" id="ARBA00023242"/>
    </source>
</evidence>
<evidence type="ECO:0000256" key="6">
    <source>
        <dbReference type="ARBA" id="ARBA00023125"/>
    </source>
</evidence>
<feature type="domain" description="C2H2-type" evidence="9">
    <location>
        <begin position="243"/>
        <end position="270"/>
    </location>
</feature>
<evidence type="ECO:0000256" key="2">
    <source>
        <dbReference type="ARBA" id="ARBA00022723"/>
    </source>
</evidence>
<dbReference type="GO" id="GO:0003677">
    <property type="term" value="F:DNA binding"/>
    <property type="evidence" value="ECO:0007669"/>
    <property type="project" value="UniProtKB-KW"/>
</dbReference>
<dbReference type="InterPro" id="IPR036236">
    <property type="entry name" value="Znf_C2H2_sf"/>
</dbReference>
<dbReference type="FunFam" id="3.30.160.60:FF:000045">
    <property type="entry name" value="ZFP69 zinc finger protein B"/>
    <property type="match status" value="1"/>
</dbReference>
<keyword evidence="7" id="KW-0539">Nucleus</keyword>
<keyword evidence="4 8" id="KW-0863">Zinc-finger</keyword>
<sequence>EKRKTVIVKNVNLCNSQAVDNKSSASLDSLHKISHNNLSKQPHSYSLDSKHYFNLTKDGLNSVTKESLKCLKNNIKKKNTNIVTKEIKTTKDYRRPNDFLLKKLLSSTSPRERYTIKPNLSFQQTLQPVEVIEVLEGNSDEVPPVIKDEPVTNLNNCILQNIGSKCTNPVQINEPESSTNITEHTENNAINNMFNYNKNFNFPHGQNKSDKLNQSTQLKQKSEVLKHHDDVAMPSNSRNEPKYICKPCNKTFSRPSKLKEHLDTHSGFKKYACLMCCKAYTSRSSLKYHNQNVHSTACHKCSKCGKEYRSSWALRIHVNRYHSESARPISEDKCELCQKTFKDKGRLNEHKLVKHSIGYDRDL</sequence>
<organism evidence="10">
    <name type="scientific">Homalodisca liturata</name>
    <dbReference type="NCBI Taxonomy" id="320908"/>
    <lineage>
        <taxon>Eukaryota</taxon>
        <taxon>Metazoa</taxon>
        <taxon>Ecdysozoa</taxon>
        <taxon>Arthropoda</taxon>
        <taxon>Hexapoda</taxon>
        <taxon>Insecta</taxon>
        <taxon>Pterygota</taxon>
        <taxon>Neoptera</taxon>
        <taxon>Paraneoptera</taxon>
        <taxon>Hemiptera</taxon>
        <taxon>Auchenorrhyncha</taxon>
        <taxon>Membracoidea</taxon>
        <taxon>Cicadellidae</taxon>
        <taxon>Cicadellinae</taxon>
        <taxon>Proconiini</taxon>
        <taxon>Homalodisca</taxon>
    </lineage>
</organism>
<feature type="domain" description="C2H2-type" evidence="9">
    <location>
        <begin position="299"/>
        <end position="327"/>
    </location>
</feature>
<dbReference type="PROSITE" id="PS00028">
    <property type="entry name" value="ZINC_FINGER_C2H2_1"/>
    <property type="match status" value="4"/>
</dbReference>
<dbReference type="PANTHER" id="PTHR24379:SF121">
    <property type="entry name" value="C2H2-TYPE DOMAIN-CONTAINING PROTEIN"/>
    <property type="match status" value="1"/>
</dbReference>
<feature type="non-terminal residue" evidence="10">
    <location>
        <position position="363"/>
    </location>
</feature>
<keyword evidence="3" id="KW-0677">Repeat</keyword>
<dbReference type="Pfam" id="PF00096">
    <property type="entry name" value="zf-C2H2"/>
    <property type="match status" value="3"/>
</dbReference>
<keyword evidence="2" id="KW-0479">Metal-binding</keyword>
<keyword evidence="6" id="KW-0238">DNA-binding</keyword>
<evidence type="ECO:0000256" key="4">
    <source>
        <dbReference type="ARBA" id="ARBA00022771"/>
    </source>
</evidence>
<dbReference type="PROSITE" id="PS50157">
    <property type="entry name" value="ZINC_FINGER_C2H2_2"/>
    <property type="match status" value="4"/>
</dbReference>
<evidence type="ECO:0000256" key="5">
    <source>
        <dbReference type="ARBA" id="ARBA00022833"/>
    </source>
</evidence>
<accession>A0A1B6IJ12</accession>
<proteinExistence type="predicted"/>
<keyword evidence="5" id="KW-0862">Zinc</keyword>
<dbReference type="EMBL" id="GECU01020798">
    <property type="protein sequence ID" value="JAS86908.1"/>
    <property type="molecule type" value="Transcribed_RNA"/>
</dbReference>
<dbReference type="GO" id="GO:0005634">
    <property type="term" value="C:nucleus"/>
    <property type="evidence" value="ECO:0007669"/>
    <property type="project" value="UniProtKB-SubCell"/>
</dbReference>
<evidence type="ECO:0000313" key="10">
    <source>
        <dbReference type="EMBL" id="JAS86908.1"/>
    </source>
</evidence>
<dbReference type="SMART" id="SM00355">
    <property type="entry name" value="ZnF_C2H2"/>
    <property type="match status" value="4"/>
</dbReference>
<dbReference type="PANTHER" id="PTHR24379">
    <property type="entry name" value="KRAB AND ZINC FINGER DOMAIN-CONTAINING"/>
    <property type="match status" value="1"/>
</dbReference>
<evidence type="ECO:0000256" key="3">
    <source>
        <dbReference type="ARBA" id="ARBA00022737"/>
    </source>
</evidence>
<dbReference type="AlphaFoldDB" id="A0A1B6IJ12"/>
<evidence type="ECO:0000256" key="8">
    <source>
        <dbReference type="PROSITE-ProRule" id="PRU00042"/>
    </source>
</evidence>
<evidence type="ECO:0000256" key="1">
    <source>
        <dbReference type="ARBA" id="ARBA00004123"/>
    </source>
</evidence>
<dbReference type="SUPFAM" id="SSF57667">
    <property type="entry name" value="beta-beta-alpha zinc fingers"/>
    <property type="match status" value="2"/>
</dbReference>
<dbReference type="InterPro" id="IPR013087">
    <property type="entry name" value="Znf_C2H2_type"/>
</dbReference>
<name>A0A1B6IJ12_9HEMI</name>
<evidence type="ECO:0000259" key="9">
    <source>
        <dbReference type="PROSITE" id="PS50157"/>
    </source>
</evidence>
<reference evidence="10" key="1">
    <citation type="submission" date="2015-11" db="EMBL/GenBank/DDBJ databases">
        <title>De novo transcriptome assembly of four potential Pierce s Disease insect vectors from Arizona vineyards.</title>
        <authorList>
            <person name="Tassone E.E."/>
        </authorList>
    </citation>
    <scope>NUCLEOTIDE SEQUENCE</scope>
</reference>
<dbReference type="GO" id="GO:0008270">
    <property type="term" value="F:zinc ion binding"/>
    <property type="evidence" value="ECO:0007669"/>
    <property type="project" value="UniProtKB-KW"/>
</dbReference>